<dbReference type="EMBL" id="CZBL01000010">
    <property type="protein sequence ID" value="CUQ29906.1"/>
    <property type="molecule type" value="Genomic_DNA"/>
</dbReference>
<dbReference type="RefSeq" id="WP_055256474.1">
    <property type="nucleotide sequence ID" value="NZ_CZBL01000010.1"/>
</dbReference>
<comment type="subcellular location">
    <subcellularLocation>
        <location evidence="1">Cell membrane</location>
        <topology evidence="1">Multi-pass membrane protein</topology>
    </subcellularLocation>
</comment>
<feature type="transmembrane region" description="Helical" evidence="6">
    <location>
        <begin position="58"/>
        <end position="80"/>
    </location>
</feature>
<feature type="transmembrane region" description="Helical" evidence="6">
    <location>
        <begin position="310"/>
        <end position="331"/>
    </location>
</feature>
<feature type="transmembrane region" description="Helical" evidence="6">
    <location>
        <begin position="21"/>
        <end position="46"/>
    </location>
</feature>
<feature type="transmembrane region" description="Helical" evidence="6">
    <location>
        <begin position="159"/>
        <end position="180"/>
    </location>
</feature>
<feature type="transmembrane region" description="Helical" evidence="6">
    <location>
        <begin position="245"/>
        <end position="272"/>
    </location>
</feature>
<evidence type="ECO:0000256" key="4">
    <source>
        <dbReference type="ARBA" id="ARBA00022989"/>
    </source>
</evidence>
<feature type="transmembrane region" description="Helical" evidence="6">
    <location>
        <begin position="399"/>
        <end position="419"/>
    </location>
</feature>
<evidence type="ECO:0000256" key="2">
    <source>
        <dbReference type="ARBA" id="ARBA00022475"/>
    </source>
</evidence>
<evidence type="ECO:0000256" key="6">
    <source>
        <dbReference type="SAM" id="Phobius"/>
    </source>
</evidence>
<dbReference type="Proteomes" id="UP000095725">
    <property type="component" value="Unassembled WGS sequence"/>
</dbReference>
<keyword evidence="2" id="KW-1003">Cell membrane</keyword>
<feature type="transmembrane region" description="Helical" evidence="6">
    <location>
        <begin position="371"/>
        <end position="392"/>
    </location>
</feature>
<feature type="transmembrane region" description="Helical" evidence="6">
    <location>
        <begin position="122"/>
        <end position="147"/>
    </location>
</feature>
<feature type="transmembrane region" description="Helical" evidence="6">
    <location>
        <begin position="343"/>
        <end position="365"/>
    </location>
</feature>
<dbReference type="GO" id="GO:0005886">
    <property type="term" value="C:plasma membrane"/>
    <property type="evidence" value="ECO:0007669"/>
    <property type="project" value="UniProtKB-SubCell"/>
</dbReference>
<feature type="transmembrane region" description="Helical" evidence="6">
    <location>
        <begin position="87"/>
        <end position="116"/>
    </location>
</feature>
<dbReference type="AlphaFoldDB" id="A0A174V8R9"/>
<accession>A0A174V8R9</accession>
<evidence type="ECO:0000256" key="3">
    <source>
        <dbReference type="ARBA" id="ARBA00022692"/>
    </source>
</evidence>
<keyword evidence="4 6" id="KW-1133">Transmembrane helix</keyword>
<reference evidence="7 8" key="1">
    <citation type="submission" date="2015-09" db="EMBL/GenBank/DDBJ databases">
        <authorList>
            <consortium name="Pathogen Informatics"/>
        </authorList>
    </citation>
    <scope>NUCLEOTIDE SEQUENCE [LARGE SCALE GENOMIC DNA]</scope>
    <source>
        <strain evidence="7 8">2789STDY5834946</strain>
    </source>
</reference>
<dbReference type="PANTHER" id="PTHR30250:SF11">
    <property type="entry name" value="O-ANTIGEN TRANSPORTER-RELATED"/>
    <property type="match status" value="1"/>
</dbReference>
<dbReference type="InterPro" id="IPR050833">
    <property type="entry name" value="Poly_Biosynth_Transport"/>
</dbReference>
<organism evidence="7 8">
    <name type="scientific">Bacteroides caccae</name>
    <dbReference type="NCBI Taxonomy" id="47678"/>
    <lineage>
        <taxon>Bacteria</taxon>
        <taxon>Pseudomonadati</taxon>
        <taxon>Bacteroidota</taxon>
        <taxon>Bacteroidia</taxon>
        <taxon>Bacteroidales</taxon>
        <taxon>Bacteroidaceae</taxon>
        <taxon>Bacteroides</taxon>
    </lineage>
</organism>
<proteinExistence type="predicted"/>
<evidence type="ECO:0000313" key="7">
    <source>
        <dbReference type="EMBL" id="CUQ29906.1"/>
    </source>
</evidence>
<keyword evidence="5 6" id="KW-0472">Membrane</keyword>
<gene>
    <name evidence="7" type="ORF">ERS852558_02492</name>
</gene>
<sequence>MYILRDRIKGYLQHPIFKRTIIYTITDGITKSISFIVLPIVSYFIVPSELGIAANFDVLQNIIILLAGQAIVSSLPYFYYERTKEEVAILVSNLLLLVLLVNIILAIIIVFCTNIIEGYLHIGLSLQLLTVLSSLCMLANNVNFILYKMEDNPINFAKLQIGQVILYVSLLAILVIGYEQQAVGKILSYVVAISIMSFIHLYLLYKRGYLIFKVDINVQKTLCKFGIPLLPHSLSFWIKSGMDKIILTTYCGLSVNGLYSMALSFGAVYALFNTSFSNVYVPELQKRLAKMTPENEYEEKKFLVKLSYKLGSAFCVLCLIVIILCWIMVHYVLSEQYASSFQYIPWIILSSTIYSFYGLVIQYPYTVKKTFGLGLVTFLGSAFQLLLTFLLVKTIGADGIKYSLVIGSLTIMLGVWWYSNKVYPMPWFSRL</sequence>
<name>A0A174V8R9_9BACE</name>
<protein>
    <submittedName>
        <fullName evidence="7">Putative LPS biosynthesis protein</fullName>
    </submittedName>
</protein>
<feature type="transmembrane region" description="Helical" evidence="6">
    <location>
        <begin position="186"/>
        <end position="205"/>
    </location>
</feature>
<evidence type="ECO:0000256" key="5">
    <source>
        <dbReference type="ARBA" id="ARBA00023136"/>
    </source>
</evidence>
<evidence type="ECO:0000313" key="8">
    <source>
        <dbReference type="Proteomes" id="UP000095725"/>
    </source>
</evidence>
<dbReference type="PANTHER" id="PTHR30250">
    <property type="entry name" value="PST FAMILY PREDICTED COLANIC ACID TRANSPORTER"/>
    <property type="match status" value="1"/>
</dbReference>
<evidence type="ECO:0000256" key="1">
    <source>
        <dbReference type="ARBA" id="ARBA00004651"/>
    </source>
</evidence>
<keyword evidence="3 6" id="KW-0812">Transmembrane</keyword>